<keyword evidence="7" id="KW-1185">Reference proteome</keyword>
<dbReference type="AlphaFoldDB" id="G7IVM5"/>
<dbReference type="Pfam" id="PF00361">
    <property type="entry name" value="Proton_antipo_M"/>
    <property type="match status" value="1"/>
</dbReference>
<protein>
    <submittedName>
        <fullName evidence="5">NADH-ubiquinone/plastoquinone (Complex I) protein</fullName>
    </submittedName>
</protein>
<feature type="transmembrane region" description="Helical" evidence="3">
    <location>
        <begin position="80"/>
        <end position="98"/>
    </location>
</feature>
<evidence type="ECO:0000259" key="4">
    <source>
        <dbReference type="Pfam" id="PF00361"/>
    </source>
</evidence>
<evidence type="ECO:0000256" key="3">
    <source>
        <dbReference type="SAM" id="Phobius"/>
    </source>
</evidence>
<dbReference type="EnsemblPlants" id="AES68444">
    <property type="protein sequence ID" value="AES68444"/>
    <property type="gene ID" value="MTR_3g008330"/>
</dbReference>
<keyword evidence="3" id="KW-0472">Membrane</keyword>
<evidence type="ECO:0000313" key="6">
    <source>
        <dbReference type="EnsemblPlants" id="AES68444"/>
    </source>
</evidence>
<dbReference type="GO" id="GO:0008137">
    <property type="term" value="F:NADH dehydrogenase (ubiquinone) activity"/>
    <property type="evidence" value="ECO:0007669"/>
    <property type="project" value="InterPro"/>
</dbReference>
<keyword evidence="3" id="KW-0812">Transmembrane</keyword>
<dbReference type="HOGENOM" id="CLU_130631_0_0_1"/>
<keyword evidence="3" id="KW-1133">Transmembrane helix</keyword>
<keyword evidence="2" id="KW-0520">NAD</keyword>
<organism evidence="5 7">
    <name type="scientific">Medicago truncatula</name>
    <name type="common">Barrel medic</name>
    <name type="synonym">Medicago tribuloides</name>
    <dbReference type="NCBI Taxonomy" id="3880"/>
    <lineage>
        <taxon>Eukaryota</taxon>
        <taxon>Viridiplantae</taxon>
        <taxon>Streptophyta</taxon>
        <taxon>Embryophyta</taxon>
        <taxon>Tracheophyta</taxon>
        <taxon>Spermatophyta</taxon>
        <taxon>Magnoliopsida</taxon>
        <taxon>eudicotyledons</taxon>
        <taxon>Gunneridae</taxon>
        <taxon>Pentapetalae</taxon>
        <taxon>rosids</taxon>
        <taxon>fabids</taxon>
        <taxon>Fabales</taxon>
        <taxon>Fabaceae</taxon>
        <taxon>Papilionoideae</taxon>
        <taxon>50 kb inversion clade</taxon>
        <taxon>NPAAA clade</taxon>
        <taxon>Hologalegina</taxon>
        <taxon>IRL clade</taxon>
        <taxon>Trifolieae</taxon>
        <taxon>Medicago</taxon>
    </lineage>
</organism>
<feature type="transmembrane region" description="Helical" evidence="3">
    <location>
        <begin position="16"/>
        <end position="38"/>
    </location>
</feature>
<evidence type="ECO:0000256" key="1">
    <source>
        <dbReference type="ARBA" id="ARBA00022967"/>
    </source>
</evidence>
<dbReference type="Proteomes" id="UP000002051">
    <property type="component" value="Chromosome 3"/>
</dbReference>
<reference evidence="6" key="3">
    <citation type="submission" date="2015-04" db="UniProtKB">
        <authorList>
            <consortium name="EnsemblPlants"/>
        </authorList>
    </citation>
    <scope>IDENTIFICATION</scope>
    <source>
        <strain evidence="6">cv. Jemalong A17</strain>
    </source>
</reference>
<dbReference type="PaxDb" id="3880-AES68444"/>
<evidence type="ECO:0000313" key="5">
    <source>
        <dbReference type="EMBL" id="AES68444.1"/>
    </source>
</evidence>
<evidence type="ECO:0000256" key="2">
    <source>
        <dbReference type="ARBA" id="ARBA00023027"/>
    </source>
</evidence>
<dbReference type="InterPro" id="IPR001750">
    <property type="entry name" value="ND/Mrp_TM"/>
</dbReference>
<name>G7IVM5_MEDTR</name>
<evidence type="ECO:0000313" key="7">
    <source>
        <dbReference type="Proteomes" id="UP000002051"/>
    </source>
</evidence>
<dbReference type="EMBL" id="CM001219">
    <property type="protein sequence ID" value="AES68444.1"/>
    <property type="molecule type" value="Genomic_DNA"/>
</dbReference>
<reference evidence="5 7" key="2">
    <citation type="journal article" date="2014" name="BMC Genomics">
        <title>An improved genome release (version Mt4.0) for the model legume Medicago truncatula.</title>
        <authorList>
            <person name="Tang H."/>
            <person name="Krishnakumar V."/>
            <person name="Bidwell S."/>
            <person name="Rosen B."/>
            <person name="Chan A."/>
            <person name="Zhou S."/>
            <person name="Gentzbittel L."/>
            <person name="Childs K.L."/>
            <person name="Yandell M."/>
            <person name="Gundlach H."/>
            <person name="Mayer K.F."/>
            <person name="Schwartz D.C."/>
            <person name="Town C.D."/>
        </authorList>
    </citation>
    <scope>GENOME REANNOTATION</scope>
    <source>
        <strain evidence="5">A17</strain>
        <strain evidence="6 7">cv. Jemalong A17</strain>
    </source>
</reference>
<keyword evidence="1" id="KW-1278">Translocase</keyword>
<sequence>MRAYELVQINMKLFSHAYSVFCPWLMILGSIQMTYADSTSFGQHNFKKRIAYSSISHMSFIILGIGSISDIGLNGTVLQIISHGFIGATLFFLAGTSYDKLRFLYLDEMDGIGPNAKNIQDLKFLRFKS</sequence>
<feature type="domain" description="NADH:quinone oxidoreductase/Mrp antiporter transmembrane" evidence="4">
    <location>
        <begin position="11"/>
        <end position="111"/>
    </location>
</feature>
<dbReference type="InterPro" id="IPR003918">
    <property type="entry name" value="NADH_UbQ_OxRdtase"/>
</dbReference>
<dbReference type="PANTHER" id="PTHR43507:SF21">
    <property type="entry name" value="NAD(P)H-QUINONE OXIDOREDUCTASE CHAIN 4, CHLOROPLASTIC"/>
    <property type="match status" value="1"/>
</dbReference>
<reference evidence="5 7" key="1">
    <citation type="journal article" date="2011" name="Nature">
        <title>The Medicago genome provides insight into the evolution of rhizobial symbioses.</title>
        <authorList>
            <person name="Young N.D."/>
            <person name="Debelle F."/>
            <person name="Oldroyd G.E."/>
            <person name="Geurts R."/>
            <person name="Cannon S.B."/>
            <person name="Udvardi M.K."/>
            <person name="Benedito V.A."/>
            <person name="Mayer K.F."/>
            <person name="Gouzy J."/>
            <person name="Schoof H."/>
            <person name="Van de Peer Y."/>
            <person name="Proost S."/>
            <person name="Cook D.R."/>
            <person name="Meyers B.C."/>
            <person name="Spannagl M."/>
            <person name="Cheung F."/>
            <person name="De Mita S."/>
            <person name="Krishnakumar V."/>
            <person name="Gundlach H."/>
            <person name="Zhou S."/>
            <person name="Mudge J."/>
            <person name="Bharti A.K."/>
            <person name="Murray J.D."/>
            <person name="Naoumkina M.A."/>
            <person name="Rosen B."/>
            <person name="Silverstein K.A."/>
            <person name="Tang H."/>
            <person name="Rombauts S."/>
            <person name="Zhao P.X."/>
            <person name="Zhou P."/>
            <person name="Barbe V."/>
            <person name="Bardou P."/>
            <person name="Bechner M."/>
            <person name="Bellec A."/>
            <person name="Berger A."/>
            <person name="Berges H."/>
            <person name="Bidwell S."/>
            <person name="Bisseling T."/>
            <person name="Choisne N."/>
            <person name="Couloux A."/>
            <person name="Denny R."/>
            <person name="Deshpande S."/>
            <person name="Dai X."/>
            <person name="Doyle J.J."/>
            <person name="Dudez A.M."/>
            <person name="Farmer A.D."/>
            <person name="Fouteau S."/>
            <person name="Franken C."/>
            <person name="Gibelin C."/>
            <person name="Gish J."/>
            <person name="Goldstein S."/>
            <person name="Gonzalez A.J."/>
            <person name="Green P.J."/>
            <person name="Hallab A."/>
            <person name="Hartog M."/>
            <person name="Hua A."/>
            <person name="Humphray S.J."/>
            <person name="Jeong D.H."/>
            <person name="Jing Y."/>
            <person name="Jocker A."/>
            <person name="Kenton S.M."/>
            <person name="Kim D.J."/>
            <person name="Klee K."/>
            <person name="Lai H."/>
            <person name="Lang C."/>
            <person name="Lin S."/>
            <person name="Macmil S.L."/>
            <person name="Magdelenat G."/>
            <person name="Matthews L."/>
            <person name="McCorrison J."/>
            <person name="Monaghan E.L."/>
            <person name="Mun J.H."/>
            <person name="Najar F.Z."/>
            <person name="Nicholson C."/>
            <person name="Noirot C."/>
            <person name="O'Bleness M."/>
            <person name="Paule C.R."/>
            <person name="Poulain J."/>
            <person name="Prion F."/>
            <person name="Qin B."/>
            <person name="Qu C."/>
            <person name="Retzel E.F."/>
            <person name="Riddle C."/>
            <person name="Sallet E."/>
            <person name="Samain S."/>
            <person name="Samson N."/>
            <person name="Sanders I."/>
            <person name="Saurat O."/>
            <person name="Scarpelli C."/>
            <person name="Schiex T."/>
            <person name="Segurens B."/>
            <person name="Severin A.J."/>
            <person name="Sherrier D.J."/>
            <person name="Shi R."/>
            <person name="Sims S."/>
            <person name="Singer S.R."/>
            <person name="Sinharoy S."/>
            <person name="Sterck L."/>
            <person name="Viollet A."/>
            <person name="Wang B.B."/>
            <person name="Wang K."/>
            <person name="Wang M."/>
            <person name="Wang X."/>
            <person name="Warfsmann J."/>
            <person name="Weissenbach J."/>
            <person name="White D.D."/>
            <person name="White J.D."/>
            <person name="Wiley G.B."/>
            <person name="Wincker P."/>
            <person name="Xing Y."/>
            <person name="Yang L."/>
            <person name="Yao Z."/>
            <person name="Ying F."/>
            <person name="Zhai J."/>
            <person name="Zhou L."/>
            <person name="Zuber A."/>
            <person name="Denarie J."/>
            <person name="Dixon R.A."/>
            <person name="May G.D."/>
            <person name="Schwartz D.C."/>
            <person name="Rogers J."/>
            <person name="Quetier F."/>
            <person name="Town C.D."/>
            <person name="Roe B.A."/>
        </authorList>
    </citation>
    <scope>NUCLEOTIDE SEQUENCE [LARGE SCALE GENOMIC DNA]</scope>
    <source>
        <strain evidence="5">A17</strain>
        <strain evidence="6 7">cv. Jemalong A17</strain>
    </source>
</reference>
<dbReference type="GO" id="GO:0042773">
    <property type="term" value="P:ATP synthesis coupled electron transport"/>
    <property type="evidence" value="ECO:0007669"/>
    <property type="project" value="InterPro"/>
</dbReference>
<dbReference type="eggNOG" id="KOG4845">
    <property type="taxonomic scope" value="Eukaryota"/>
</dbReference>
<accession>G7IVM5</accession>
<dbReference type="GO" id="GO:0009536">
    <property type="term" value="C:plastid"/>
    <property type="evidence" value="ECO:0007669"/>
    <property type="project" value="UniProtKB-ARBA"/>
</dbReference>
<feature type="transmembrane region" description="Helical" evidence="3">
    <location>
        <begin position="50"/>
        <end position="68"/>
    </location>
</feature>
<gene>
    <name evidence="5" type="ordered locus">MTR_3g008330</name>
</gene>
<proteinExistence type="predicted"/>
<dbReference type="PANTHER" id="PTHR43507">
    <property type="entry name" value="NADH-UBIQUINONE OXIDOREDUCTASE CHAIN 4"/>
    <property type="match status" value="1"/>
</dbReference>
<dbReference type="STRING" id="3880.G7IVM5"/>